<dbReference type="AlphaFoldDB" id="A0AAE0CQE6"/>
<evidence type="ECO:0000313" key="2">
    <source>
        <dbReference type="EMBL" id="KAK2659770.1"/>
    </source>
</evidence>
<protein>
    <recommendedName>
        <fullName evidence="1">DUF4371 domain-containing protein</fullName>
    </recommendedName>
</protein>
<evidence type="ECO:0000313" key="3">
    <source>
        <dbReference type="Proteomes" id="UP001280121"/>
    </source>
</evidence>
<dbReference type="Pfam" id="PF14291">
    <property type="entry name" value="DUF4371"/>
    <property type="match status" value="1"/>
</dbReference>
<gene>
    <name evidence="2" type="ORF">Ddye_006303</name>
</gene>
<dbReference type="EMBL" id="JANJYI010000002">
    <property type="protein sequence ID" value="KAK2659770.1"/>
    <property type="molecule type" value="Genomic_DNA"/>
</dbReference>
<comment type="caution">
    <text evidence="2">The sequence shown here is derived from an EMBL/GenBank/DDBJ whole genome shotgun (WGS) entry which is preliminary data.</text>
</comment>
<dbReference type="InterPro" id="IPR025398">
    <property type="entry name" value="DUF4371"/>
</dbReference>
<proteinExistence type="predicted"/>
<dbReference type="Proteomes" id="UP001280121">
    <property type="component" value="Unassembled WGS sequence"/>
</dbReference>
<accession>A0AAE0CQE6</accession>
<keyword evidence="3" id="KW-1185">Reference proteome</keyword>
<dbReference type="PANTHER" id="PTHR45749">
    <property type="match status" value="1"/>
</dbReference>
<dbReference type="PANTHER" id="PTHR45749:SF26">
    <property type="entry name" value="ZINC FINGER MYM-TYPE PROTEIN 1-LIKE"/>
    <property type="match status" value="1"/>
</dbReference>
<organism evidence="2 3">
    <name type="scientific">Dipteronia dyeriana</name>
    <dbReference type="NCBI Taxonomy" id="168575"/>
    <lineage>
        <taxon>Eukaryota</taxon>
        <taxon>Viridiplantae</taxon>
        <taxon>Streptophyta</taxon>
        <taxon>Embryophyta</taxon>
        <taxon>Tracheophyta</taxon>
        <taxon>Spermatophyta</taxon>
        <taxon>Magnoliopsida</taxon>
        <taxon>eudicotyledons</taxon>
        <taxon>Gunneridae</taxon>
        <taxon>Pentapetalae</taxon>
        <taxon>rosids</taxon>
        <taxon>malvids</taxon>
        <taxon>Sapindales</taxon>
        <taxon>Sapindaceae</taxon>
        <taxon>Hippocastanoideae</taxon>
        <taxon>Acereae</taxon>
        <taxon>Dipteronia</taxon>
    </lineage>
</organism>
<sequence>MIREESGDAKFRILVDESNKEQIVIILRFVDLDGFVRDQVFQVLGVDDTNATTLQKTIYAILPRYNLLVENLRGMLFLKSVVSFCVRHDIDMPNMCARYMEELCRRLVETRRSEHFFLIDRLIHLVLTLLVYTATT</sequence>
<reference evidence="2" key="1">
    <citation type="journal article" date="2023" name="Plant J.">
        <title>Genome sequences and population genomics provide insights into the demographic history, inbreeding, and mutation load of two 'living fossil' tree species of Dipteronia.</title>
        <authorList>
            <person name="Feng Y."/>
            <person name="Comes H.P."/>
            <person name="Chen J."/>
            <person name="Zhu S."/>
            <person name="Lu R."/>
            <person name="Zhang X."/>
            <person name="Li P."/>
            <person name="Qiu J."/>
            <person name="Olsen K.M."/>
            <person name="Qiu Y."/>
        </authorList>
    </citation>
    <scope>NUCLEOTIDE SEQUENCE</scope>
    <source>
        <strain evidence="2">KIB01</strain>
    </source>
</reference>
<evidence type="ECO:0000259" key="1">
    <source>
        <dbReference type="Pfam" id="PF14291"/>
    </source>
</evidence>
<name>A0AAE0CQE6_9ROSI</name>
<feature type="domain" description="DUF4371" evidence="1">
    <location>
        <begin position="3"/>
        <end position="75"/>
    </location>
</feature>